<dbReference type="Pfam" id="PF23043">
    <property type="entry name" value="SH3-B_UBE2O"/>
    <property type="match status" value="1"/>
</dbReference>
<dbReference type="Gene3D" id="3.10.110.10">
    <property type="entry name" value="Ubiquitin Conjugating Enzyme"/>
    <property type="match status" value="1"/>
</dbReference>
<accession>M8CCS1</accession>
<dbReference type="SUPFAM" id="SSF54495">
    <property type="entry name" value="UBC-like"/>
    <property type="match status" value="1"/>
</dbReference>
<dbReference type="Pfam" id="PF00179">
    <property type="entry name" value="UQ_con"/>
    <property type="match status" value="1"/>
</dbReference>
<reference evidence="4" key="1">
    <citation type="submission" date="2015-06" db="UniProtKB">
        <authorList>
            <consortium name="EnsemblPlants"/>
        </authorList>
    </citation>
    <scope>IDENTIFICATION</scope>
</reference>
<dbReference type="SMART" id="SM00212">
    <property type="entry name" value="UBCc"/>
    <property type="match status" value="1"/>
</dbReference>
<dbReference type="Pfam" id="PF23046">
    <property type="entry name" value="tSH3-B_UBE2O"/>
    <property type="match status" value="1"/>
</dbReference>
<keyword evidence="2" id="KW-0833">Ubl conjugation pathway</keyword>
<dbReference type="InterPro" id="IPR016135">
    <property type="entry name" value="UBQ-conjugating_enzyme/RWD"/>
</dbReference>
<keyword evidence="1" id="KW-0808">Transferase</keyword>
<dbReference type="InterPro" id="IPR057735">
    <property type="entry name" value="UBE2O-like_tSH3-B"/>
</dbReference>
<feature type="region of interest" description="Disordered" evidence="3">
    <location>
        <begin position="127"/>
        <end position="184"/>
    </location>
</feature>
<dbReference type="PROSITE" id="PS50127">
    <property type="entry name" value="UBC_2"/>
    <property type="match status" value="1"/>
</dbReference>
<dbReference type="PANTHER" id="PTHR46116:SF32">
    <property type="entry name" value="OS05G0153132 PROTEIN"/>
    <property type="match status" value="1"/>
</dbReference>
<dbReference type="PANTHER" id="PTHR46116">
    <property type="entry name" value="(E3-INDEPENDENT) E2 UBIQUITIN-CONJUGATING ENZYME"/>
    <property type="match status" value="1"/>
</dbReference>
<evidence type="ECO:0000256" key="1">
    <source>
        <dbReference type="ARBA" id="ARBA00022679"/>
    </source>
</evidence>
<dbReference type="Pfam" id="PF23044">
    <property type="entry name" value="SH3-C_UBE2O"/>
    <property type="match status" value="1"/>
</dbReference>
<dbReference type="GO" id="GO:0061631">
    <property type="term" value="F:ubiquitin conjugating enzyme activity"/>
    <property type="evidence" value="ECO:0007669"/>
    <property type="project" value="TreeGrafter"/>
</dbReference>
<proteinExistence type="predicted"/>
<protein>
    <submittedName>
        <fullName evidence="4">Putative ubiquitin carrier protein E2 23</fullName>
    </submittedName>
</protein>
<sequence length="774" mass="83779">MGLAAEEAAVSTNVYWLDLVRFEPELGGFVDRGLVVPPNGMYNPDNRSVPASTFMIFSVDGAVRTGNAGGINLLDRSYRGPVQIVGGLSLGDYVVSGLWLGRVVEVSLDVDVLFDDGAVCRVTDAESKKLRSAEKQARRTPGSTRDSASPATRMPSSRPLGGFTATGNPAVSWAPRTRREARKKTELELPMSVSDTRTTVDVLWQDGTVQHGAPSTSVVPFEIMNEHEFFPGQYVVDNHSATTTTNDGTAQRLGVVRSLNCKDQTVHVSWFKAASGVEEAREDECDDTVSAYDLGRDYDHRAFYGDVVVRLLSPGLTGSGCATPVQQPLARGHKNIAVTSDLSWVGRVVGLPDGQVQVKWGDGSMSTVLPHEITVVNDEIYTELQAEMGDWLEDNGADDAPGELGAVNTVTISNIFIDNYHPNPVEDGNMEGPGDLSNAFGRATTWSWGLGAAVRFVTRLAAETLAQGKSYLAKWWPPSTGPSTPQQAYNTHIPGWGPLPFGGPGRPPPLPPHRDRAWPSISESPVAGENVEVSMLLSSSGESLAMLSSIAAVTSIDATAGSHDSPDEGKKATDATGDGGDPFRLPRFDIVQSPSDHHYLEAMNPQDGGNEKTWVKTVQKEWKILMNDLPDTIYVCAFKDRMDLLRAVIVGASGTPYQDGLFFFDLQLPLSYPAAPPQVYYHSFGLRLNPNLYASGTVCLSLLNTFGGDGTEVWSRAMSTLLQVLVSIQGLVLNNQPYYNEAGYEDLVGTPEGRRNALPYNEKAYLLTLRAIFF</sequence>
<dbReference type="InterPro" id="IPR057734">
    <property type="entry name" value="UBE2O-like_SH3-C"/>
</dbReference>
<feature type="compositionally biased region" description="Basic and acidic residues" evidence="3">
    <location>
        <begin position="564"/>
        <end position="573"/>
    </location>
</feature>
<dbReference type="ExpressionAtlas" id="M8CCS1">
    <property type="expression patterns" value="baseline"/>
</dbReference>
<dbReference type="InterPro" id="IPR057733">
    <property type="entry name" value="UBE2O-like_SH3-B"/>
</dbReference>
<evidence type="ECO:0000313" key="4">
    <source>
        <dbReference type="EnsemblPlants" id="EMT24932"/>
    </source>
</evidence>
<dbReference type="AlphaFoldDB" id="M8CCS1"/>
<feature type="region of interest" description="Disordered" evidence="3">
    <location>
        <begin position="559"/>
        <end position="583"/>
    </location>
</feature>
<organism evidence="4">
    <name type="scientific">Aegilops tauschii</name>
    <name type="common">Tausch's goatgrass</name>
    <name type="synonym">Aegilops squarrosa</name>
    <dbReference type="NCBI Taxonomy" id="37682"/>
    <lineage>
        <taxon>Eukaryota</taxon>
        <taxon>Viridiplantae</taxon>
        <taxon>Streptophyta</taxon>
        <taxon>Embryophyta</taxon>
        <taxon>Tracheophyta</taxon>
        <taxon>Spermatophyta</taxon>
        <taxon>Magnoliopsida</taxon>
        <taxon>Liliopsida</taxon>
        <taxon>Poales</taxon>
        <taxon>Poaceae</taxon>
        <taxon>BOP clade</taxon>
        <taxon>Pooideae</taxon>
        <taxon>Triticodae</taxon>
        <taxon>Triticeae</taxon>
        <taxon>Triticinae</taxon>
        <taxon>Aegilops</taxon>
    </lineage>
</organism>
<dbReference type="EnsemblPlants" id="EMT24932">
    <property type="protein sequence ID" value="EMT24932"/>
    <property type="gene ID" value="F775_03296"/>
</dbReference>
<evidence type="ECO:0000256" key="3">
    <source>
        <dbReference type="SAM" id="MobiDB-lite"/>
    </source>
</evidence>
<evidence type="ECO:0000256" key="2">
    <source>
        <dbReference type="ARBA" id="ARBA00022786"/>
    </source>
</evidence>
<feature type="compositionally biased region" description="Polar residues" evidence="3">
    <location>
        <begin position="141"/>
        <end position="150"/>
    </location>
</feature>
<name>M8CCS1_AEGTA</name>
<feature type="compositionally biased region" description="Basic and acidic residues" evidence="3">
    <location>
        <begin position="127"/>
        <end position="137"/>
    </location>
</feature>
<dbReference type="CDD" id="cd23837">
    <property type="entry name" value="UBCc_UBE2O"/>
    <property type="match status" value="1"/>
</dbReference>
<dbReference type="InterPro" id="IPR000608">
    <property type="entry name" value="UBC"/>
</dbReference>